<dbReference type="Pfam" id="PF01494">
    <property type="entry name" value="FAD_binding_3"/>
    <property type="match status" value="1"/>
</dbReference>
<dbReference type="Gene3D" id="3.30.9.10">
    <property type="entry name" value="D-Amino Acid Oxidase, subunit A, domain 2"/>
    <property type="match status" value="1"/>
</dbReference>
<dbReference type="PRINTS" id="PR00420">
    <property type="entry name" value="RNGMNOXGNASE"/>
</dbReference>
<name>I2PX46_9BACT</name>
<dbReference type="InterPro" id="IPR036188">
    <property type="entry name" value="FAD/NAD-bd_sf"/>
</dbReference>
<dbReference type="InterPro" id="IPR002938">
    <property type="entry name" value="FAD-bd"/>
</dbReference>
<dbReference type="HOGENOM" id="CLU_009665_1_0_7"/>
<accession>I2PX46</accession>
<dbReference type="InterPro" id="IPR051704">
    <property type="entry name" value="FAD_aromatic-hydroxylase"/>
</dbReference>
<dbReference type="STRING" id="596152.DesU5LDRAFT_0396"/>
<reference evidence="2" key="1">
    <citation type="submission" date="2011-11" db="EMBL/GenBank/DDBJ databases">
        <title>Improved High-Quality Draft sequence of Desulfovibrio sp. U5L.</title>
        <authorList>
            <consortium name="US DOE Joint Genome Institute"/>
            <person name="Lucas S."/>
            <person name="Han J."/>
            <person name="Lapidus A."/>
            <person name="Cheng J.-F."/>
            <person name="Goodwin L."/>
            <person name="Pitluck S."/>
            <person name="Peters L."/>
            <person name="Ovchinnikova G."/>
            <person name="Held B."/>
            <person name="Detter J.C."/>
            <person name="Han C."/>
            <person name="Tapia R."/>
            <person name="Land M."/>
            <person name="Hauser L."/>
            <person name="Kyrpides N."/>
            <person name="Ivanova N."/>
            <person name="Pagani I."/>
            <person name="Gabster J."/>
            <person name="Walker C."/>
            <person name="Stolyar S."/>
            <person name="Stahl D."/>
            <person name="Arkin A."/>
            <person name="Dehal P."/>
            <person name="Hazen T."/>
            <person name="Woyke T."/>
        </authorList>
    </citation>
    <scope>NUCLEOTIDE SEQUENCE [LARGE SCALE GENOMIC DNA]</scope>
    <source>
        <strain evidence="2">U5L</strain>
    </source>
</reference>
<organism evidence="2">
    <name type="scientific">Desulfovibrio sp. U5L</name>
    <dbReference type="NCBI Taxonomy" id="596152"/>
    <lineage>
        <taxon>Bacteria</taxon>
        <taxon>Pseudomonadati</taxon>
        <taxon>Thermodesulfobacteriota</taxon>
        <taxon>Desulfovibrionia</taxon>
        <taxon>Desulfovibrionales</taxon>
        <taxon>Desulfovibrionaceae</taxon>
        <taxon>Desulfovibrio</taxon>
    </lineage>
</organism>
<dbReference type="EMBL" id="JH600068">
    <property type="protein sequence ID" value="EIG52102.1"/>
    <property type="molecule type" value="Genomic_DNA"/>
</dbReference>
<protein>
    <submittedName>
        <fullName evidence="2">2-polyprenyl-6-methoxyphenol hydroxylase-like oxidoreductase</fullName>
    </submittedName>
</protein>
<proteinExistence type="predicted"/>
<dbReference type="PANTHER" id="PTHR46865">
    <property type="entry name" value="OXIDOREDUCTASE-RELATED"/>
    <property type="match status" value="1"/>
</dbReference>
<evidence type="ECO:0000259" key="1">
    <source>
        <dbReference type="Pfam" id="PF01494"/>
    </source>
</evidence>
<dbReference type="SUPFAM" id="SSF51905">
    <property type="entry name" value="FAD/NAD(P)-binding domain"/>
    <property type="match status" value="1"/>
</dbReference>
<dbReference type="Gene3D" id="3.50.50.60">
    <property type="entry name" value="FAD/NAD(P)-binding domain"/>
    <property type="match status" value="1"/>
</dbReference>
<dbReference type="AlphaFoldDB" id="I2PX46"/>
<dbReference type="eggNOG" id="COG0654">
    <property type="taxonomic scope" value="Bacteria"/>
</dbReference>
<sequence>MRIAINGAGIAGPALAVWLLRSGHEPTLIEKSPHFRTGGYMIDFWGVGYAVAEKMGILPEVLKAGYPFKEVRILDERGRKAGGFSVDVFRRVTKGRYISLPRGDLAATIYRTVEDRIGNSIAAIEQNDATAHVAFEHGPSRDFDLVVGADGLHSRVRQLVFGPQDRFERRLGCHVAIFEAEGYRPRDELVYVACATPGRQVGRIALRGDRTMFLFVFRDELMSGPEPSDPAEMRAILRGTFGNMGWETFQILEAMDEAEDIYFDRVSQIRMEAWSTGRVVLLGDAASAVSLLAGEGTGLAMAEASVLAGKLHRAEGDHRVAFLNYERRLRSFVEGKQRSAQSFASTLVPRTPLGVWFRNQTTRLLRLPVVAEFLLGRSLSVTDDFNLPEYDI</sequence>
<dbReference type="NCBIfam" id="NF005761">
    <property type="entry name" value="PRK07588.1"/>
    <property type="match status" value="1"/>
</dbReference>
<dbReference type="GO" id="GO:0071949">
    <property type="term" value="F:FAD binding"/>
    <property type="evidence" value="ECO:0007669"/>
    <property type="project" value="InterPro"/>
</dbReference>
<gene>
    <name evidence="2" type="ORF">DesU5LDRAFT_0396</name>
</gene>
<feature type="domain" description="FAD-binding" evidence="1">
    <location>
        <begin position="144"/>
        <end position="315"/>
    </location>
</feature>
<dbReference type="OrthoDB" id="5499180at2"/>
<evidence type="ECO:0000313" key="2">
    <source>
        <dbReference type="EMBL" id="EIG52102.1"/>
    </source>
</evidence>
<dbReference type="PANTHER" id="PTHR46865:SF8">
    <property type="entry name" value="POSSIBLE OXIDOREDUCTASE"/>
    <property type="match status" value="1"/>
</dbReference>